<keyword evidence="5" id="KW-1185">Reference proteome</keyword>
<accession>A0ABP9D1L7</accession>
<keyword evidence="2" id="KW-0378">Hydrolase</keyword>
<dbReference type="EMBL" id="BAABKQ010000001">
    <property type="protein sequence ID" value="GAA4824127.1"/>
    <property type="molecule type" value="Genomic_DNA"/>
</dbReference>
<evidence type="ECO:0000313" key="4">
    <source>
        <dbReference type="EMBL" id="GAA4824127.1"/>
    </source>
</evidence>
<dbReference type="Gene3D" id="2.120.10.30">
    <property type="entry name" value="TolB, C-terminal domain"/>
    <property type="match status" value="1"/>
</dbReference>
<feature type="domain" description="SMP-30/Gluconolactonase/LRE-like region" evidence="3">
    <location>
        <begin position="31"/>
        <end position="278"/>
    </location>
</feature>
<evidence type="ECO:0000256" key="1">
    <source>
        <dbReference type="ARBA" id="ARBA00008853"/>
    </source>
</evidence>
<comment type="similarity">
    <text evidence="1">Belongs to the SMP-30/CGR1 family.</text>
</comment>
<dbReference type="Proteomes" id="UP001500839">
    <property type="component" value="Unassembled WGS sequence"/>
</dbReference>
<dbReference type="PANTHER" id="PTHR47572">
    <property type="entry name" value="LIPOPROTEIN-RELATED"/>
    <property type="match status" value="1"/>
</dbReference>
<dbReference type="InterPro" id="IPR051262">
    <property type="entry name" value="SMP-30/CGR1_Lactonase"/>
</dbReference>
<dbReference type="InterPro" id="IPR013658">
    <property type="entry name" value="SGL"/>
</dbReference>
<reference evidence="5" key="1">
    <citation type="journal article" date="2019" name="Int. J. Syst. Evol. Microbiol.">
        <title>The Global Catalogue of Microorganisms (GCM) 10K type strain sequencing project: providing services to taxonomists for standard genome sequencing and annotation.</title>
        <authorList>
            <consortium name="The Broad Institute Genomics Platform"/>
            <consortium name="The Broad Institute Genome Sequencing Center for Infectious Disease"/>
            <person name="Wu L."/>
            <person name="Ma J."/>
        </authorList>
    </citation>
    <scope>NUCLEOTIDE SEQUENCE [LARGE SCALE GENOMIC DNA]</scope>
    <source>
        <strain evidence="5">JCM 18542</strain>
    </source>
</reference>
<sequence length="301" mass="32338">MRPQTDHMGDDDAVRRNERPDFTVIAEDLRFPECPRWHDGALWFSDVYDGRVLRLDPARWFEPEVMAELDTAPAGLGFLPDGRLLVASGTDRIVYRREPDGRLAVHADLSDLAAWQLNDMCVDAIGRAYVGDYGDGSAPPDPPCPADLIRVDPDGAASAAADGLMFANGIVTTADGATLIVAETRSAPGRLTAFSIGDDGTLADRRTLCAFDGDVMPDGIAIDGADDVWVASPFTQEILRVDAGGAMDRRLAVPHPYAVALRRPEHGGAGGGELFVCSSPDWRPEVTATERGGRILRITLG</sequence>
<gene>
    <name evidence="4" type="ORF">GCM10023353_36350</name>
</gene>
<proteinExistence type="inferred from homology"/>
<comment type="caution">
    <text evidence="4">The sequence shown here is derived from an EMBL/GenBank/DDBJ whole genome shotgun (WGS) entry which is preliminary data.</text>
</comment>
<dbReference type="SUPFAM" id="SSF63829">
    <property type="entry name" value="Calcium-dependent phosphotriesterase"/>
    <property type="match status" value="1"/>
</dbReference>
<dbReference type="PANTHER" id="PTHR47572:SF4">
    <property type="entry name" value="LACTONASE DRP35"/>
    <property type="match status" value="1"/>
</dbReference>
<organism evidence="4 5">
    <name type="scientific">Tomitella cavernea</name>
    <dbReference type="NCBI Taxonomy" id="1387982"/>
    <lineage>
        <taxon>Bacteria</taxon>
        <taxon>Bacillati</taxon>
        <taxon>Actinomycetota</taxon>
        <taxon>Actinomycetes</taxon>
        <taxon>Mycobacteriales</taxon>
        <taxon>Tomitella</taxon>
    </lineage>
</organism>
<evidence type="ECO:0000259" key="3">
    <source>
        <dbReference type="Pfam" id="PF08450"/>
    </source>
</evidence>
<evidence type="ECO:0000313" key="5">
    <source>
        <dbReference type="Proteomes" id="UP001500839"/>
    </source>
</evidence>
<dbReference type="InterPro" id="IPR011042">
    <property type="entry name" value="6-blade_b-propeller_TolB-like"/>
</dbReference>
<protein>
    <submittedName>
        <fullName evidence="4">SMP-30/gluconolactonase/LRE family protein</fullName>
    </submittedName>
</protein>
<name>A0ABP9D1L7_9ACTN</name>
<dbReference type="Pfam" id="PF08450">
    <property type="entry name" value="SGL"/>
    <property type="match status" value="1"/>
</dbReference>
<evidence type="ECO:0000256" key="2">
    <source>
        <dbReference type="ARBA" id="ARBA00022801"/>
    </source>
</evidence>